<protein>
    <submittedName>
        <fullName evidence="2">Uncharacterized protein</fullName>
    </submittedName>
</protein>
<proteinExistence type="predicted"/>
<dbReference type="AlphaFoldDB" id="A0A3N1D4N6"/>
<dbReference type="EMBL" id="RJKE01000001">
    <property type="protein sequence ID" value="ROO88426.1"/>
    <property type="molecule type" value="Genomic_DNA"/>
</dbReference>
<dbReference type="Proteomes" id="UP000272400">
    <property type="component" value="Unassembled WGS sequence"/>
</dbReference>
<keyword evidence="1" id="KW-0812">Transmembrane</keyword>
<accession>A0A3N1D4N6</accession>
<name>A0A3N1D4N6_9ACTN</name>
<evidence type="ECO:0000256" key="1">
    <source>
        <dbReference type="SAM" id="Phobius"/>
    </source>
</evidence>
<keyword evidence="1" id="KW-1133">Transmembrane helix</keyword>
<evidence type="ECO:0000313" key="3">
    <source>
        <dbReference type="Proteomes" id="UP000272400"/>
    </source>
</evidence>
<sequence length="64" mass="7705">MGWAMTWVALTTVGMCVVAFAAFRLFLAVRELAWAVERTRRRLDPKRSRLQKKIDRLWERLRDR</sequence>
<evidence type="ECO:0000313" key="2">
    <source>
        <dbReference type="EMBL" id="ROO88426.1"/>
    </source>
</evidence>
<dbReference type="RefSeq" id="WP_123667670.1">
    <property type="nucleotide sequence ID" value="NZ_RJKE01000001.1"/>
</dbReference>
<gene>
    <name evidence="2" type="ORF">EDD29_6095</name>
</gene>
<comment type="caution">
    <text evidence="2">The sequence shown here is derived from an EMBL/GenBank/DDBJ whole genome shotgun (WGS) entry which is preliminary data.</text>
</comment>
<keyword evidence="3" id="KW-1185">Reference proteome</keyword>
<reference evidence="2 3" key="1">
    <citation type="submission" date="2018-11" db="EMBL/GenBank/DDBJ databases">
        <title>Sequencing the genomes of 1000 actinobacteria strains.</title>
        <authorList>
            <person name="Klenk H.-P."/>
        </authorList>
    </citation>
    <scope>NUCLEOTIDE SEQUENCE [LARGE SCALE GENOMIC DNA]</scope>
    <source>
        <strain evidence="2 3">DSM 44254</strain>
    </source>
</reference>
<feature type="transmembrane region" description="Helical" evidence="1">
    <location>
        <begin position="6"/>
        <end position="27"/>
    </location>
</feature>
<keyword evidence="1" id="KW-0472">Membrane</keyword>
<organism evidence="2 3">
    <name type="scientific">Actinocorallia herbida</name>
    <dbReference type="NCBI Taxonomy" id="58109"/>
    <lineage>
        <taxon>Bacteria</taxon>
        <taxon>Bacillati</taxon>
        <taxon>Actinomycetota</taxon>
        <taxon>Actinomycetes</taxon>
        <taxon>Streptosporangiales</taxon>
        <taxon>Thermomonosporaceae</taxon>
        <taxon>Actinocorallia</taxon>
    </lineage>
</organism>